<accession>A0A3S3ULG5</accession>
<dbReference type="SMART" id="SM00530">
    <property type="entry name" value="HTH_XRE"/>
    <property type="match status" value="1"/>
</dbReference>
<dbReference type="Proteomes" id="UP000287447">
    <property type="component" value="Unassembled WGS sequence"/>
</dbReference>
<comment type="caution">
    <text evidence="2">The sequence shown here is derived from an EMBL/GenBank/DDBJ whole genome shotgun (WGS) entry which is preliminary data.</text>
</comment>
<dbReference type="RefSeq" id="WP_127768081.1">
    <property type="nucleotide sequence ID" value="NZ_SADE01000004.1"/>
</dbReference>
<sequence>MRSFERQETVRVFRERLHLAMDRAHMSKSGLARAVGIDRSTLSQLLSPENDRLPRADTVAGIASTLRVSLDWLMGLTADERSHAAILQESIIFSPATRSPVDENLARWHQESAGRKVRYVPSSLPDLAKTERTLIHEYQDFASKSTDQAILATRDKRAYSRLPDTDIEVCMSTQGLETFAAGKGIWTGFELDARLEQLAELQSLLRELYPRLRLFLFNGRTHYAAPYTIFGMQRAAIYLGQMYFAFTTREHVRTLTNHFDDLIRAASVQSHEAADFVGGLYERTQNSE</sequence>
<dbReference type="InterPro" id="IPR010982">
    <property type="entry name" value="Lambda_DNA-bd_dom_sf"/>
</dbReference>
<keyword evidence="3" id="KW-1185">Reference proteome</keyword>
<name>A0A3S3ULG5_9PROT</name>
<feature type="domain" description="HTH cro/C1-type" evidence="1">
    <location>
        <begin position="17"/>
        <end position="73"/>
    </location>
</feature>
<dbReference type="CDD" id="cd00093">
    <property type="entry name" value="HTH_XRE"/>
    <property type="match status" value="1"/>
</dbReference>
<organism evidence="2 3">
    <name type="scientific">Hwanghaeella grinnelliae</name>
    <dbReference type="NCBI Taxonomy" id="2500179"/>
    <lineage>
        <taxon>Bacteria</taxon>
        <taxon>Pseudomonadati</taxon>
        <taxon>Pseudomonadota</taxon>
        <taxon>Alphaproteobacteria</taxon>
        <taxon>Rhodospirillales</taxon>
        <taxon>Rhodospirillaceae</taxon>
        <taxon>Hwanghaeella</taxon>
    </lineage>
</organism>
<dbReference type="InterPro" id="IPR001387">
    <property type="entry name" value="Cro/C1-type_HTH"/>
</dbReference>
<protein>
    <submittedName>
        <fullName evidence="2">XRE family transcriptional regulator</fullName>
    </submittedName>
</protein>
<dbReference type="Pfam" id="PF01381">
    <property type="entry name" value="HTH_3"/>
    <property type="match status" value="1"/>
</dbReference>
<dbReference type="EMBL" id="SADE01000004">
    <property type="protein sequence ID" value="RVU34051.1"/>
    <property type="molecule type" value="Genomic_DNA"/>
</dbReference>
<dbReference type="OrthoDB" id="8895516at2"/>
<dbReference type="AlphaFoldDB" id="A0A3S3ULG5"/>
<dbReference type="Gene3D" id="1.10.260.40">
    <property type="entry name" value="lambda repressor-like DNA-binding domains"/>
    <property type="match status" value="1"/>
</dbReference>
<evidence type="ECO:0000313" key="3">
    <source>
        <dbReference type="Proteomes" id="UP000287447"/>
    </source>
</evidence>
<proteinExistence type="predicted"/>
<dbReference type="PROSITE" id="PS50943">
    <property type="entry name" value="HTH_CROC1"/>
    <property type="match status" value="1"/>
</dbReference>
<evidence type="ECO:0000313" key="2">
    <source>
        <dbReference type="EMBL" id="RVU34051.1"/>
    </source>
</evidence>
<gene>
    <name evidence="2" type="ORF">EOI86_23325</name>
</gene>
<reference evidence="3" key="1">
    <citation type="submission" date="2019-01" db="EMBL/GenBank/DDBJ databases">
        <title>Gri0909 isolated from a small marine red alga.</title>
        <authorList>
            <person name="Kim J."/>
            <person name="Jeong S.E."/>
            <person name="Jeon C.O."/>
        </authorList>
    </citation>
    <scope>NUCLEOTIDE SEQUENCE [LARGE SCALE GENOMIC DNA]</scope>
    <source>
        <strain evidence="3">Gri0909</strain>
    </source>
</reference>
<dbReference type="GO" id="GO:0003677">
    <property type="term" value="F:DNA binding"/>
    <property type="evidence" value="ECO:0007669"/>
    <property type="project" value="InterPro"/>
</dbReference>
<dbReference type="SUPFAM" id="SSF47413">
    <property type="entry name" value="lambda repressor-like DNA-binding domains"/>
    <property type="match status" value="1"/>
</dbReference>
<evidence type="ECO:0000259" key="1">
    <source>
        <dbReference type="PROSITE" id="PS50943"/>
    </source>
</evidence>